<accession>A0ABP9ZZ53</accession>
<dbReference type="InterPro" id="IPR036942">
    <property type="entry name" value="Beta-barrel_TonB_sf"/>
</dbReference>
<comment type="similarity">
    <text evidence="8 9">Belongs to the TonB-dependent receptor family.</text>
</comment>
<feature type="signal peptide" evidence="10">
    <location>
        <begin position="1"/>
        <end position="25"/>
    </location>
</feature>
<dbReference type="Pfam" id="PF00593">
    <property type="entry name" value="TonB_dep_Rec_b-barrel"/>
    <property type="match status" value="1"/>
</dbReference>
<dbReference type="InterPro" id="IPR039426">
    <property type="entry name" value="TonB-dep_rcpt-like"/>
</dbReference>
<dbReference type="EMBL" id="BAABWH010000003">
    <property type="protein sequence ID" value="GAA6145428.1"/>
    <property type="molecule type" value="Genomic_DNA"/>
</dbReference>
<evidence type="ECO:0000256" key="3">
    <source>
        <dbReference type="ARBA" id="ARBA00022452"/>
    </source>
</evidence>
<sequence length="731" mass="80596">MFINQRISTSVLIGLGLVCSGHSLADTTKDTELNTVTIIGTDEDLSTLAGSATRIDEAMISEFDSTDLNDLLTRTPGVYIRYEDGYGLRPNIGIRGVTSDRSQKITLMEDGVLISPAPYTAPAAYYIPNVNRMQNVEVVKGPAAIQHGPHTIGGAINMITRPAPYEAEGSLDLTYGSDNYYKGRVQLGDTPDSLGGQWGYHLDLMSYGAEGFKELDNGDDTGFVRNDVNAKLQWESHPSAEYVQRATLKLGYADETSDETYLGLTDDDFKATPNRRYAASQLDQFNSDHTQVHFLHDIELSPTFSLSTKVYQQTFNRSWNKFDGFIDGVSAQDVLANPDIFVTEMSALRGDIAEANSQDVTIDVTNNDRTYGSHGVSLSGEYLTYTGDIEHTLRAGVRYHHDYVERHHTQKGYHMVNGTLEFDGVDDRDPKTLNEASSDAIAVFINDEMIIDDWAINLGVRYETIDGEVTNKLTDTRTTRSQSILAPGAGAYYQLTPELGVLAGVYKGFSPAGPASDDSVSPEESINYEYGVRYRKGELSADAIGFFSDYSNLIGRCRASDSGCTVGDEFNGGKVQVAGMEFTLNHAVNWDRYRFPIEVVYTHTESAFQSSFQSGFSQWGVVDAGDELPYLPKHQARISSGVEFDRWNIIGAVRHTGTAREVPGQGSYADDNSTRAHTLFDLSLAWQATNTLQARLIGENLTDQQVIVSRRPFGARPSQPLTVKAAVRWDF</sequence>
<name>A0ABP9ZZ53_9GAMM</name>
<feature type="chain" id="PRO_5045749592" evidence="10">
    <location>
        <begin position="26"/>
        <end position="731"/>
    </location>
</feature>
<comment type="subcellular location">
    <subcellularLocation>
        <location evidence="1 8">Cell outer membrane</location>
        <topology evidence="1 8">Multi-pass membrane protein</topology>
    </subcellularLocation>
</comment>
<gene>
    <name evidence="13" type="ORF">NBRC116585_15460</name>
</gene>
<reference evidence="13 14" key="1">
    <citation type="submission" date="2024-04" db="EMBL/GenBank/DDBJ databases">
        <title>Draft genome sequence of Thalassolituus maritimus NBRC 116585.</title>
        <authorList>
            <person name="Miyakawa T."/>
            <person name="Kusuya Y."/>
            <person name="Miura T."/>
        </authorList>
    </citation>
    <scope>NUCLEOTIDE SEQUENCE [LARGE SCALE GENOMIC DNA]</scope>
    <source>
        <strain evidence="13 14">5NW40-0001</strain>
    </source>
</reference>
<dbReference type="PROSITE" id="PS52016">
    <property type="entry name" value="TONB_DEPENDENT_REC_3"/>
    <property type="match status" value="1"/>
</dbReference>
<keyword evidence="7 8" id="KW-0998">Cell outer membrane</keyword>
<evidence type="ECO:0000256" key="5">
    <source>
        <dbReference type="ARBA" id="ARBA00023077"/>
    </source>
</evidence>
<proteinExistence type="inferred from homology"/>
<evidence type="ECO:0000256" key="9">
    <source>
        <dbReference type="RuleBase" id="RU003357"/>
    </source>
</evidence>
<dbReference type="Gene3D" id="2.170.130.10">
    <property type="entry name" value="TonB-dependent receptor, plug domain"/>
    <property type="match status" value="1"/>
</dbReference>
<evidence type="ECO:0000259" key="11">
    <source>
        <dbReference type="Pfam" id="PF00593"/>
    </source>
</evidence>
<protein>
    <submittedName>
        <fullName evidence="13">TonB-dependent receptor</fullName>
    </submittedName>
</protein>
<organism evidence="13 14">
    <name type="scientific">Thalassolituus maritimus</name>
    <dbReference type="NCBI Taxonomy" id="484498"/>
    <lineage>
        <taxon>Bacteria</taxon>
        <taxon>Pseudomonadati</taxon>
        <taxon>Pseudomonadota</taxon>
        <taxon>Gammaproteobacteria</taxon>
        <taxon>Oceanospirillales</taxon>
        <taxon>Oceanospirillaceae</taxon>
        <taxon>Thalassolituus</taxon>
    </lineage>
</organism>
<keyword evidence="3 8" id="KW-1134">Transmembrane beta strand</keyword>
<dbReference type="InterPro" id="IPR012910">
    <property type="entry name" value="Plug_dom"/>
</dbReference>
<evidence type="ECO:0000313" key="13">
    <source>
        <dbReference type="EMBL" id="GAA6145428.1"/>
    </source>
</evidence>
<evidence type="ECO:0000256" key="8">
    <source>
        <dbReference type="PROSITE-ProRule" id="PRU01360"/>
    </source>
</evidence>
<evidence type="ECO:0000313" key="14">
    <source>
        <dbReference type="Proteomes" id="UP001481413"/>
    </source>
</evidence>
<feature type="domain" description="TonB-dependent receptor plug" evidence="12">
    <location>
        <begin position="46"/>
        <end position="155"/>
    </location>
</feature>
<dbReference type="RefSeq" id="WP_353294385.1">
    <property type="nucleotide sequence ID" value="NZ_BAABWH010000003.1"/>
</dbReference>
<dbReference type="Gene3D" id="2.40.170.20">
    <property type="entry name" value="TonB-dependent receptor, beta-barrel domain"/>
    <property type="match status" value="1"/>
</dbReference>
<feature type="domain" description="TonB-dependent receptor-like beta-barrel" evidence="11">
    <location>
        <begin position="361"/>
        <end position="701"/>
    </location>
</feature>
<dbReference type="Proteomes" id="UP001481413">
    <property type="component" value="Unassembled WGS sequence"/>
</dbReference>
<evidence type="ECO:0000256" key="7">
    <source>
        <dbReference type="ARBA" id="ARBA00023237"/>
    </source>
</evidence>
<keyword evidence="13" id="KW-0675">Receptor</keyword>
<dbReference type="PANTHER" id="PTHR30442:SF0">
    <property type="entry name" value="FE(3+) DICITRATE TRANSPORT PROTEIN FECA"/>
    <property type="match status" value="1"/>
</dbReference>
<comment type="caution">
    <text evidence="13">The sequence shown here is derived from an EMBL/GenBank/DDBJ whole genome shotgun (WGS) entry which is preliminary data.</text>
</comment>
<evidence type="ECO:0000256" key="4">
    <source>
        <dbReference type="ARBA" id="ARBA00022692"/>
    </source>
</evidence>
<evidence type="ECO:0000256" key="1">
    <source>
        <dbReference type="ARBA" id="ARBA00004571"/>
    </source>
</evidence>
<keyword evidence="14" id="KW-1185">Reference proteome</keyword>
<dbReference type="PANTHER" id="PTHR30442">
    <property type="entry name" value="IRON III DICITRATE TRANSPORT PROTEIN FECA"/>
    <property type="match status" value="1"/>
</dbReference>
<keyword evidence="6 8" id="KW-0472">Membrane</keyword>
<keyword evidence="10" id="KW-0732">Signal</keyword>
<evidence type="ECO:0000256" key="2">
    <source>
        <dbReference type="ARBA" id="ARBA00022448"/>
    </source>
</evidence>
<evidence type="ECO:0000259" key="12">
    <source>
        <dbReference type="Pfam" id="PF07715"/>
    </source>
</evidence>
<evidence type="ECO:0000256" key="10">
    <source>
        <dbReference type="SAM" id="SignalP"/>
    </source>
</evidence>
<dbReference type="SUPFAM" id="SSF56935">
    <property type="entry name" value="Porins"/>
    <property type="match status" value="1"/>
</dbReference>
<dbReference type="InterPro" id="IPR037066">
    <property type="entry name" value="Plug_dom_sf"/>
</dbReference>
<keyword evidence="5 9" id="KW-0798">TonB box</keyword>
<keyword evidence="4 8" id="KW-0812">Transmembrane</keyword>
<evidence type="ECO:0000256" key="6">
    <source>
        <dbReference type="ARBA" id="ARBA00023136"/>
    </source>
</evidence>
<keyword evidence="2 8" id="KW-0813">Transport</keyword>
<dbReference type="Pfam" id="PF07715">
    <property type="entry name" value="Plug"/>
    <property type="match status" value="1"/>
</dbReference>
<dbReference type="InterPro" id="IPR000531">
    <property type="entry name" value="Beta-barrel_TonB"/>
</dbReference>